<dbReference type="AlphaFoldDB" id="A0AB37UNA5"/>
<feature type="transmembrane region" description="Helical" evidence="1">
    <location>
        <begin position="106"/>
        <end position="127"/>
    </location>
</feature>
<gene>
    <name evidence="2" type="ORF">DSM107010_17150</name>
</gene>
<evidence type="ECO:0008006" key="4">
    <source>
        <dbReference type="Google" id="ProtNLM"/>
    </source>
</evidence>
<evidence type="ECO:0000313" key="2">
    <source>
        <dbReference type="EMBL" id="RUT12870.1"/>
    </source>
</evidence>
<dbReference type="Proteomes" id="UP000282574">
    <property type="component" value="Unassembled WGS sequence"/>
</dbReference>
<proteinExistence type="predicted"/>
<feature type="transmembrane region" description="Helical" evidence="1">
    <location>
        <begin position="333"/>
        <end position="353"/>
    </location>
</feature>
<dbReference type="RefSeq" id="WP_106170065.1">
    <property type="nucleotide sequence ID" value="NZ_JAVKZF010000001.1"/>
</dbReference>
<keyword evidence="1" id="KW-1133">Transmembrane helix</keyword>
<organism evidence="2 3">
    <name type="scientific">Chroococcidiopsis cubana SAG 39.79</name>
    <dbReference type="NCBI Taxonomy" id="388085"/>
    <lineage>
        <taxon>Bacteria</taxon>
        <taxon>Bacillati</taxon>
        <taxon>Cyanobacteriota</taxon>
        <taxon>Cyanophyceae</taxon>
        <taxon>Chroococcidiopsidales</taxon>
        <taxon>Chroococcidiopsidaceae</taxon>
        <taxon>Chroococcidiopsis</taxon>
    </lineage>
</organism>
<keyword evidence="1" id="KW-0472">Membrane</keyword>
<reference evidence="2 3" key="1">
    <citation type="journal article" date="2019" name="Genome Biol. Evol.">
        <title>Day and night: Metabolic profiles and evolutionary relationships of six axenic non-marine cyanobacteria.</title>
        <authorList>
            <person name="Will S.E."/>
            <person name="Henke P."/>
            <person name="Boedeker C."/>
            <person name="Huang S."/>
            <person name="Brinkmann H."/>
            <person name="Rohde M."/>
            <person name="Jarek M."/>
            <person name="Friedl T."/>
            <person name="Seufert S."/>
            <person name="Schumacher M."/>
            <person name="Overmann J."/>
            <person name="Neumann-Schaal M."/>
            <person name="Petersen J."/>
        </authorList>
    </citation>
    <scope>NUCLEOTIDE SEQUENCE [LARGE SCALE GENOMIC DNA]</scope>
    <source>
        <strain evidence="2 3">SAG 39.79</strain>
    </source>
</reference>
<feature type="transmembrane region" description="Helical" evidence="1">
    <location>
        <begin position="365"/>
        <end position="381"/>
    </location>
</feature>
<dbReference type="InterPro" id="IPR018650">
    <property type="entry name" value="STSV1_Orf64"/>
</dbReference>
<evidence type="ECO:0000313" key="3">
    <source>
        <dbReference type="Proteomes" id="UP000282574"/>
    </source>
</evidence>
<sequence length="532" mass="59963">MLLKWQKQPGTHLFLGGAIAFLLVGLILVLHRYYSFYATFDQGIFNQVFWNGIHGRFFQSSLSSSLSTNVVHAGEIPEVYYHRLGQHFTPALLVWLPLYALFPSPATLSVLQVALVTAAGIVLYFLARLYLEPLLAAMVGVSFYGAIAVVAPTLTNFHDISQIPLLTFGILLAMEKRKWWVFWLLAVLLLAVREDSGIGLFGVGAYMVLSRRFPRAGLATCILSFGYMLALTNLIMPLFSEDISKRFMMERFGQYATGEDASTVEIIWGIVSNPWRLLVELIAPFPGTFLYLLGQWLPLAFVPALSGTAWAIAGFPLLKLFLGQGESVLAITIRYAMSVVPGLFYGAILWWSMHPKVFKPKFQRFWIGCICLSLVITIAYNPNRTLYFLIPDSIQPWVHISLPRQWQHVNQMRSLLAQIPPQASVSATTHIVPHLSSRREILRLPGLQLRNDAREVIQVEYIIADLWQLQQYQVAFTGDRQQLQDIVKLIDRLFNTGEYGIVGFQDGVILLHKGVTSLPEATSAWLAFRQNL</sequence>
<feature type="transmembrane region" description="Helical" evidence="1">
    <location>
        <begin position="215"/>
        <end position="239"/>
    </location>
</feature>
<feature type="transmembrane region" description="Helical" evidence="1">
    <location>
        <begin position="134"/>
        <end position="151"/>
    </location>
</feature>
<keyword evidence="3" id="KW-1185">Reference proteome</keyword>
<feature type="transmembrane region" description="Helical" evidence="1">
    <location>
        <begin position="300"/>
        <end position="321"/>
    </location>
</feature>
<feature type="transmembrane region" description="Helical" evidence="1">
    <location>
        <begin position="12"/>
        <end position="34"/>
    </location>
</feature>
<keyword evidence="1" id="KW-0812">Transmembrane</keyword>
<dbReference type="Pfam" id="PF09852">
    <property type="entry name" value="DUF2079"/>
    <property type="match status" value="1"/>
</dbReference>
<evidence type="ECO:0000256" key="1">
    <source>
        <dbReference type="SAM" id="Phobius"/>
    </source>
</evidence>
<comment type="caution">
    <text evidence="2">The sequence shown here is derived from an EMBL/GenBank/DDBJ whole genome shotgun (WGS) entry which is preliminary data.</text>
</comment>
<accession>A0AB37UNA5</accession>
<protein>
    <recommendedName>
        <fullName evidence="4">DUF2079 domain-containing protein</fullName>
    </recommendedName>
</protein>
<name>A0AB37UNA5_9CYAN</name>
<feature type="transmembrane region" description="Helical" evidence="1">
    <location>
        <begin position="181"/>
        <end position="209"/>
    </location>
</feature>
<dbReference type="EMBL" id="RSCK01000010">
    <property type="protein sequence ID" value="RUT12870.1"/>
    <property type="molecule type" value="Genomic_DNA"/>
</dbReference>